<evidence type="ECO:0000313" key="4">
    <source>
        <dbReference type="Proteomes" id="UP000077002"/>
    </source>
</evidence>
<reference evidence="3 4" key="1">
    <citation type="submission" date="2016-03" db="EMBL/GenBank/DDBJ databases">
        <title>Draft genome sequence of the Fonsecaea monophora CBS 269.37.</title>
        <authorList>
            <person name="Bombassaro A."/>
            <person name="Vinicius W.A."/>
            <person name="De Hoog S."/>
            <person name="Sun J."/>
            <person name="Souza E.M."/>
            <person name="Raittz R.T."/>
            <person name="Costa F."/>
            <person name="Leao A.C."/>
            <person name="Tadra-Sfeir M.Z."/>
            <person name="Baura V."/>
            <person name="Balsanelli E."/>
            <person name="Pedrosa F.O."/>
            <person name="Moreno L.F."/>
            <person name="Steffens M.B."/>
            <person name="Xi L."/>
            <person name="Bocca A.L."/>
            <person name="Felipe M.S."/>
            <person name="Teixeira M."/>
            <person name="Telles Filho F.Q."/>
            <person name="Azevedo C.M."/>
            <person name="Gomes R."/>
            <person name="Vicente V.A."/>
        </authorList>
    </citation>
    <scope>NUCLEOTIDE SEQUENCE [LARGE SCALE GENOMIC DNA]</scope>
    <source>
        <strain evidence="3 4">CBS 269.37</strain>
    </source>
</reference>
<dbReference type="InterPro" id="IPR007219">
    <property type="entry name" value="XnlR_reg_dom"/>
</dbReference>
<name>A0A177EV33_9EURO</name>
<evidence type="ECO:0000259" key="2">
    <source>
        <dbReference type="SMART" id="SM00906"/>
    </source>
</evidence>
<dbReference type="InterPro" id="IPR050797">
    <property type="entry name" value="Carb_Metab_Trans_Reg"/>
</dbReference>
<proteinExistence type="predicted"/>
<dbReference type="GO" id="GO:0006351">
    <property type="term" value="P:DNA-templated transcription"/>
    <property type="evidence" value="ECO:0007669"/>
    <property type="project" value="InterPro"/>
</dbReference>
<evidence type="ECO:0000313" key="3">
    <source>
        <dbReference type="EMBL" id="OAG35291.1"/>
    </source>
</evidence>
<protein>
    <recommendedName>
        <fullName evidence="2">Xylanolytic transcriptional activator regulatory domain-containing protein</fullName>
    </recommendedName>
</protein>
<dbReference type="PANTHER" id="PTHR31668:SF10">
    <property type="entry name" value="ZN(II)2CYS6 TRANSCRIPTION FACTOR (EUROFUNG)"/>
    <property type="match status" value="1"/>
</dbReference>
<dbReference type="Pfam" id="PF04082">
    <property type="entry name" value="Fungal_trans"/>
    <property type="match status" value="1"/>
</dbReference>
<feature type="domain" description="Xylanolytic transcriptional activator regulatory" evidence="2">
    <location>
        <begin position="273"/>
        <end position="345"/>
    </location>
</feature>
<dbReference type="GO" id="GO:0005634">
    <property type="term" value="C:nucleus"/>
    <property type="evidence" value="ECO:0007669"/>
    <property type="project" value="TreeGrafter"/>
</dbReference>
<dbReference type="GO" id="GO:0001080">
    <property type="term" value="P:nitrogen catabolite activation of transcription from RNA polymerase II promoter"/>
    <property type="evidence" value="ECO:0007669"/>
    <property type="project" value="TreeGrafter"/>
</dbReference>
<gene>
    <name evidence="3" type="ORF">AYO21_10562</name>
</gene>
<comment type="caution">
    <text evidence="3">The sequence shown here is derived from an EMBL/GenBank/DDBJ whole genome shotgun (WGS) entry which is preliminary data.</text>
</comment>
<organism evidence="3 4">
    <name type="scientific">Fonsecaea monophora</name>
    <dbReference type="NCBI Taxonomy" id="254056"/>
    <lineage>
        <taxon>Eukaryota</taxon>
        <taxon>Fungi</taxon>
        <taxon>Dikarya</taxon>
        <taxon>Ascomycota</taxon>
        <taxon>Pezizomycotina</taxon>
        <taxon>Eurotiomycetes</taxon>
        <taxon>Chaetothyriomycetidae</taxon>
        <taxon>Chaetothyriales</taxon>
        <taxon>Herpotrichiellaceae</taxon>
        <taxon>Fonsecaea</taxon>
    </lineage>
</organism>
<dbReference type="Proteomes" id="UP000077002">
    <property type="component" value="Unassembled WGS sequence"/>
</dbReference>
<sequence length="533" mass="60130">MPAIDVTDPRNNVLVTAVGGAGSDVSWSKVSLLAHCVATEVSPTVTASQSSHEEITHARDPPISDIACIHSPSKSDDATTSYVQPNYRTYVPGRTVLYAGFSSDQDVNLLRHLPFDEAQSFGTDNWRVWKAFPHETAPAYFTSYPDFLLDCRAGIYDLETVEGMVHPHQASLMDLYYSYVHPQYPILESRDTLERAIRARSVPSSLLAGMYVAATSFLDDPPEFSVTLEDMYTFIFKSVTYEARTPSLRTIQAILLYMQLPPLRVREPNHPGFWALTSQVVALAQEIGLHADPGKWNIAPSERKIRRVLWWATYMQDKWLAHWLGMPSHIKNDQFNVEPLSVDDFSEQLQIDATLAPSVEGFVELTYLTTILSNVLDSLYTSQHHALLTRPNKVITDYVLLLAYYGIVISIQRALFSCVGGTSYYDIEREGLLFRQLFAVFEELLQQEFEGLWLSYCKPNIAILGTFMITALLSSTDDEVYIARRSALDQYRGLLDLMAERLDFAALPRLRLNLLVERFSSSDSGIDPALRQN</sequence>
<keyword evidence="4" id="KW-1185">Reference proteome</keyword>
<dbReference type="GO" id="GO:0003677">
    <property type="term" value="F:DNA binding"/>
    <property type="evidence" value="ECO:0007669"/>
    <property type="project" value="InterPro"/>
</dbReference>
<dbReference type="AlphaFoldDB" id="A0A177EV33"/>
<dbReference type="CDD" id="cd12148">
    <property type="entry name" value="fungal_TF_MHR"/>
    <property type="match status" value="1"/>
</dbReference>
<evidence type="ECO:0000256" key="1">
    <source>
        <dbReference type="ARBA" id="ARBA00023242"/>
    </source>
</evidence>
<dbReference type="OrthoDB" id="4121153at2759"/>
<accession>A0A177EV33</accession>
<dbReference type="RefSeq" id="XP_022507243.1">
    <property type="nucleotide sequence ID" value="XM_022660477.1"/>
</dbReference>
<keyword evidence="1" id="KW-0539">Nucleus</keyword>
<dbReference type="SMART" id="SM00906">
    <property type="entry name" value="Fungal_trans"/>
    <property type="match status" value="1"/>
</dbReference>
<dbReference type="GO" id="GO:0008270">
    <property type="term" value="F:zinc ion binding"/>
    <property type="evidence" value="ECO:0007669"/>
    <property type="project" value="InterPro"/>
</dbReference>
<dbReference type="PANTHER" id="PTHR31668">
    <property type="entry name" value="GLUCOSE TRANSPORT TRANSCRIPTION REGULATOR RGT1-RELATED-RELATED"/>
    <property type="match status" value="1"/>
</dbReference>
<dbReference type="EMBL" id="LVKK01000123">
    <property type="protein sequence ID" value="OAG35291.1"/>
    <property type="molecule type" value="Genomic_DNA"/>
</dbReference>
<dbReference type="GeneID" id="34605679"/>